<feature type="compositionally biased region" description="Basic and acidic residues" evidence="2">
    <location>
        <begin position="315"/>
        <end position="325"/>
    </location>
</feature>
<feature type="transmembrane region" description="Helical" evidence="3">
    <location>
        <begin position="152"/>
        <end position="175"/>
    </location>
</feature>
<proteinExistence type="predicted"/>
<dbReference type="WBParaSite" id="Gr19_v10_g11398.t1">
    <property type="protein sequence ID" value="Gr19_v10_g11398.t1"/>
    <property type="gene ID" value="Gr19_v10_g11398"/>
</dbReference>
<feature type="compositionally biased region" description="Polar residues" evidence="2">
    <location>
        <begin position="411"/>
        <end position="425"/>
    </location>
</feature>
<feature type="transmembrane region" description="Helical" evidence="3">
    <location>
        <begin position="20"/>
        <end position="41"/>
    </location>
</feature>
<evidence type="ECO:0000313" key="6">
    <source>
        <dbReference type="WBParaSite" id="Gr19_v10_g11398.t1"/>
    </source>
</evidence>
<name>A0A914GXX4_GLORO</name>
<organism evidence="5 6">
    <name type="scientific">Globodera rostochiensis</name>
    <name type="common">Golden nematode worm</name>
    <name type="synonym">Heterodera rostochiensis</name>
    <dbReference type="NCBI Taxonomy" id="31243"/>
    <lineage>
        <taxon>Eukaryota</taxon>
        <taxon>Metazoa</taxon>
        <taxon>Ecdysozoa</taxon>
        <taxon>Nematoda</taxon>
        <taxon>Chromadorea</taxon>
        <taxon>Rhabditida</taxon>
        <taxon>Tylenchina</taxon>
        <taxon>Tylenchomorpha</taxon>
        <taxon>Tylenchoidea</taxon>
        <taxon>Heteroderidae</taxon>
        <taxon>Heteroderinae</taxon>
        <taxon>Globodera</taxon>
    </lineage>
</organism>
<dbReference type="Pfam" id="PF01484">
    <property type="entry name" value="Col_cuticle_N"/>
    <property type="match status" value="1"/>
</dbReference>
<sequence>MDLSSCLEMINLVTFEREKILYLSCFLALASFFSKQLQITITVHLELLRICVLLNALLNPFIYGFKKGQPLKKSEINGWDDKGSERNDKQELSLQGKKRRGGGTLLGAREIVFVAFCKPPPSVLAPSAPNSIQTKTQSIKMDYEARIKAYRFVAYSTVSFSIISLLSVCFTLPMLKNYVANVALNMDRELNSCQGSAKDIWSELVKPVAMEVRAQCPEEAEAEGLAANVVLAEDRAQPDPRDRLGAPEIKELQERLDSQEKRNLLPVNRPLRLPANRALVVNPDSLGLPDRLDNLEGQDSPETPAEIPSLDLPDPLDHLETREDPANPEDLVSQDSLQHQRQLAPLLLARLERLEPRDSLETPARPANPEDLDSPAPKDPLDLLASPETTDNPDSRAALDSREEPARRASVPSTVPSTAESSSRTAPEDVKPKSECVR</sequence>
<evidence type="ECO:0000313" key="5">
    <source>
        <dbReference type="Proteomes" id="UP000887572"/>
    </source>
</evidence>
<accession>A0A914GXX4</accession>
<feature type="region of interest" description="Disordered" evidence="2">
    <location>
        <begin position="282"/>
        <end position="338"/>
    </location>
</feature>
<evidence type="ECO:0000256" key="3">
    <source>
        <dbReference type="SAM" id="Phobius"/>
    </source>
</evidence>
<feature type="compositionally biased region" description="Basic and acidic residues" evidence="2">
    <location>
        <begin position="76"/>
        <end position="91"/>
    </location>
</feature>
<dbReference type="GO" id="GO:0042302">
    <property type="term" value="F:structural constituent of cuticle"/>
    <property type="evidence" value="ECO:0007669"/>
    <property type="project" value="InterPro"/>
</dbReference>
<dbReference type="InterPro" id="IPR002486">
    <property type="entry name" value="Col_cuticle_N"/>
</dbReference>
<keyword evidence="3" id="KW-1133">Transmembrane helix</keyword>
<feature type="compositionally biased region" description="Basic and acidic residues" evidence="2">
    <location>
        <begin position="426"/>
        <end position="438"/>
    </location>
</feature>
<feature type="region of interest" description="Disordered" evidence="2">
    <location>
        <begin position="76"/>
        <end position="98"/>
    </location>
</feature>
<feature type="compositionally biased region" description="Basic and acidic residues" evidence="2">
    <location>
        <begin position="393"/>
        <end position="407"/>
    </location>
</feature>
<dbReference type="AlphaFoldDB" id="A0A914GXX4"/>
<keyword evidence="1" id="KW-0677">Repeat</keyword>
<dbReference type="SMART" id="SM01088">
    <property type="entry name" value="Col_cuticle_N"/>
    <property type="match status" value="1"/>
</dbReference>
<keyword evidence="3" id="KW-0812">Transmembrane</keyword>
<feature type="domain" description="Nematode cuticle collagen N-terminal" evidence="4">
    <location>
        <begin position="152"/>
        <end position="204"/>
    </location>
</feature>
<protein>
    <submittedName>
        <fullName evidence="6">Nematode cuticle collagen N-terminal domain-containing protein</fullName>
    </submittedName>
</protein>
<feature type="transmembrane region" description="Helical" evidence="3">
    <location>
        <begin position="47"/>
        <end position="65"/>
    </location>
</feature>
<dbReference type="Proteomes" id="UP000887572">
    <property type="component" value="Unplaced"/>
</dbReference>
<evidence type="ECO:0000256" key="2">
    <source>
        <dbReference type="SAM" id="MobiDB-lite"/>
    </source>
</evidence>
<keyword evidence="5" id="KW-1185">Reference proteome</keyword>
<reference evidence="6" key="1">
    <citation type="submission" date="2022-11" db="UniProtKB">
        <authorList>
            <consortium name="WormBaseParasite"/>
        </authorList>
    </citation>
    <scope>IDENTIFICATION</scope>
</reference>
<keyword evidence="3" id="KW-0472">Membrane</keyword>
<evidence type="ECO:0000259" key="4">
    <source>
        <dbReference type="SMART" id="SM01088"/>
    </source>
</evidence>
<evidence type="ECO:0000256" key="1">
    <source>
        <dbReference type="ARBA" id="ARBA00022737"/>
    </source>
</evidence>
<feature type="region of interest" description="Disordered" evidence="2">
    <location>
        <begin position="354"/>
        <end position="438"/>
    </location>
</feature>